<dbReference type="InterPro" id="IPR013762">
    <property type="entry name" value="Integrase-like_cat_sf"/>
</dbReference>
<evidence type="ECO:0000313" key="7">
    <source>
        <dbReference type="Proteomes" id="UP001320843"/>
    </source>
</evidence>
<dbReference type="InterPro" id="IPR011010">
    <property type="entry name" value="DNA_brk_join_enz"/>
</dbReference>
<evidence type="ECO:0000256" key="4">
    <source>
        <dbReference type="ARBA" id="ARBA00023172"/>
    </source>
</evidence>
<dbReference type="CDD" id="cd00796">
    <property type="entry name" value="INT_Rci_Hp1_C"/>
    <property type="match status" value="1"/>
</dbReference>
<keyword evidence="3" id="KW-0238">DNA-binding</keyword>
<gene>
    <name evidence="6" type="ORF">NB700_001339</name>
</gene>
<dbReference type="InterPro" id="IPR002104">
    <property type="entry name" value="Integrase_catalytic"/>
</dbReference>
<evidence type="ECO:0000259" key="5">
    <source>
        <dbReference type="PROSITE" id="PS51898"/>
    </source>
</evidence>
<proteinExistence type="inferred from homology"/>
<comment type="caution">
    <text evidence="6">The sequence shown here is derived from an EMBL/GenBank/DDBJ whole genome shotgun (WGS) entry which is preliminary data.</text>
</comment>
<dbReference type="InterPro" id="IPR050090">
    <property type="entry name" value="Tyrosine_recombinase_XerCD"/>
</dbReference>
<name>A0ABT3DTI5_9XANT</name>
<keyword evidence="2" id="KW-0229">DNA integration</keyword>
<evidence type="ECO:0000313" key="6">
    <source>
        <dbReference type="EMBL" id="MCW0398783.1"/>
    </source>
</evidence>
<evidence type="ECO:0000256" key="3">
    <source>
        <dbReference type="ARBA" id="ARBA00023125"/>
    </source>
</evidence>
<dbReference type="Gene3D" id="1.10.443.10">
    <property type="entry name" value="Intergrase catalytic core"/>
    <property type="match status" value="1"/>
</dbReference>
<dbReference type="Pfam" id="PF00589">
    <property type="entry name" value="Phage_integrase"/>
    <property type="match status" value="1"/>
</dbReference>
<evidence type="ECO:0000256" key="2">
    <source>
        <dbReference type="ARBA" id="ARBA00022908"/>
    </source>
</evidence>
<evidence type="ECO:0000256" key="1">
    <source>
        <dbReference type="ARBA" id="ARBA00008857"/>
    </source>
</evidence>
<organism evidence="6 7">
    <name type="scientific">Xanthomonas sacchari</name>
    <dbReference type="NCBI Taxonomy" id="56458"/>
    <lineage>
        <taxon>Bacteria</taxon>
        <taxon>Pseudomonadati</taxon>
        <taxon>Pseudomonadota</taxon>
        <taxon>Gammaproteobacteria</taxon>
        <taxon>Lysobacterales</taxon>
        <taxon>Lysobacteraceae</taxon>
        <taxon>Xanthomonas</taxon>
    </lineage>
</organism>
<dbReference type="PANTHER" id="PTHR30349">
    <property type="entry name" value="PHAGE INTEGRASE-RELATED"/>
    <property type="match status" value="1"/>
</dbReference>
<protein>
    <recommendedName>
        <fullName evidence="5">Tyr recombinase domain-containing protein</fullName>
    </recommendedName>
</protein>
<dbReference type="SUPFAM" id="SSF56349">
    <property type="entry name" value="DNA breaking-rejoining enzymes"/>
    <property type="match status" value="1"/>
</dbReference>
<feature type="domain" description="Tyr recombinase" evidence="5">
    <location>
        <begin position="178"/>
        <end position="353"/>
    </location>
</feature>
<accession>A0ABT3DTI5</accession>
<keyword evidence="7" id="KW-1185">Reference proteome</keyword>
<comment type="similarity">
    <text evidence="1">Belongs to the 'phage' integrase family.</text>
</comment>
<dbReference type="PROSITE" id="PS51898">
    <property type="entry name" value="TYR_RECOMBINASE"/>
    <property type="match status" value="1"/>
</dbReference>
<dbReference type="RefSeq" id="WP_267082233.1">
    <property type="nucleotide sequence ID" value="NZ_CP099530.1"/>
</dbReference>
<keyword evidence="4" id="KW-0233">DNA recombination</keyword>
<dbReference type="PANTHER" id="PTHR30349:SF41">
    <property type="entry name" value="INTEGRASE_RECOMBINASE PROTEIN MJ0367-RELATED"/>
    <property type="match status" value="1"/>
</dbReference>
<dbReference type="EMBL" id="JANFWR010000007">
    <property type="protein sequence ID" value="MCW0398783.1"/>
    <property type="molecule type" value="Genomic_DNA"/>
</dbReference>
<sequence length="355" mass="40400">MATLQPRGKRWRAIVRRKGHAAQSKTFPTKTAAKTWAERIERELAELDARGEKAGRDMTISELIDWRTEKLGGMKAISKTQAGNMSRLREGLGAIVAQRLTANDIIEHARRRVEGRHIMTNGQLIPACAPATMNVEIGYLSELLKLAAPMLGVRQAGDPVAEARPVMRLLKLVGKSKRRERRPTAEELQRLRAYYEASAWRSEIPMVDIIDFAIMTAKRESEITRLLWSDLDANTRTALLRDAKHPRHKDGNHKRFALLGEAWALVQRQPRVEGDDRIFPYNPKSIGTAFTRACTKLAIKDLHFHDLRHEGTSRLFEQGYDIPEVASVTLHESWTELKRYTQLRPESLHRDPKSG</sequence>
<reference evidence="6 7" key="1">
    <citation type="submission" date="2022-06" db="EMBL/GenBank/DDBJ databases">
        <title>Dynamics of rice microbiomes reveals core vertical transmitted seed endophytes.</title>
        <authorList>
            <person name="Liao K."/>
            <person name="Zhang X."/>
        </authorList>
    </citation>
    <scope>NUCLEOTIDE SEQUENCE [LARGE SCALE GENOMIC DNA]</scope>
    <source>
        <strain evidence="6 7">YT10-10-1</strain>
    </source>
</reference>
<dbReference type="Proteomes" id="UP001320843">
    <property type="component" value="Unassembled WGS sequence"/>
</dbReference>